<evidence type="ECO:0008006" key="3">
    <source>
        <dbReference type="Google" id="ProtNLM"/>
    </source>
</evidence>
<name>A0A2P8GRF0_9MICO</name>
<organism evidence="1 2">
    <name type="scientific">Labedella gwakjiensis</name>
    <dbReference type="NCBI Taxonomy" id="390269"/>
    <lineage>
        <taxon>Bacteria</taxon>
        <taxon>Bacillati</taxon>
        <taxon>Actinomycetota</taxon>
        <taxon>Actinomycetes</taxon>
        <taxon>Micrococcales</taxon>
        <taxon>Microbacteriaceae</taxon>
        <taxon>Labedella</taxon>
    </lineage>
</organism>
<accession>A0A2P8GRF0</accession>
<sequence>MWSGHGSIIPSGDCKICGKPVMEIDHIDGSSADLGNLQLLCADYHHTKTAESLVPASAEQSALFMTRVAPDIPRLLADDKVTWQTSWSGLKSSRKARFVDSLKTAGIDLSGLETRAQMIAARETQVPMPSPRPQEYDEADYGSNFLADATERSA</sequence>
<dbReference type="InterPro" id="IPR003615">
    <property type="entry name" value="HNH_nuc"/>
</dbReference>
<dbReference type="Proteomes" id="UP000241203">
    <property type="component" value="Unassembled WGS sequence"/>
</dbReference>
<evidence type="ECO:0000313" key="2">
    <source>
        <dbReference type="Proteomes" id="UP000241203"/>
    </source>
</evidence>
<dbReference type="EMBL" id="PYAU01000001">
    <property type="protein sequence ID" value="PSL36559.1"/>
    <property type="molecule type" value="Genomic_DNA"/>
</dbReference>
<proteinExistence type="predicted"/>
<dbReference type="AlphaFoldDB" id="A0A2P8GRF0"/>
<comment type="caution">
    <text evidence="1">The sequence shown here is derived from an EMBL/GenBank/DDBJ whole genome shotgun (WGS) entry which is preliminary data.</text>
</comment>
<gene>
    <name evidence="1" type="ORF">CLV49_0151</name>
</gene>
<reference evidence="1 2" key="1">
    <citation type="submission" date="2018-03" db="EMBL/GenBank/DDBJ databases">
        <title>Genomic Encyclopedia of Archaeal and Bacterial Type Strains, Phase II (KMG-II): from individual species to whole genera.</title>
        <authorList>
            <person name="Goeker M."/>
        </authorList>
    </citation>
    <scope>NUCLEOTIDE SEQUENCE [LARGE SCALE GENOMIC DNA]</scope>
    <source>
        <strain evidence="1 2">DSM 21548</strain>
    </source>
</reference>
<evidence type="ECO:0000313" key="1">
    <source>
        <dbReference type="EMBL" id="PSL36559.1"/>
    </source>
</evidence>
<protein>
    <recommendedName>
        <fullName evidence="3">HNH endonuclease</fullName>
    </recommendedName>
</protein>
<dbReference type="CDD" id="cd00085">
    <property type="entry name" value="HNHc"/>
    <property type="match status" value="1"/>
</dbReference>